<dbReference type="EMBL" id="BDIP01006151">
    <property type="protein sequence ID" value="GIQ90413.1"/>
    <property type="molecule type" value="Genomic_DNA"/>
</dbReference>
<evidence type="ECO:0000313" key="1">
    <source>
        <dbReference type="EMBL" id="GIQ90413.1"/>
    </source>
</evidence>
<dbReference type="AlphaFoldDB" id="A0A9K3DAT2"/>
<comment type="caution">
    <text evidence="1">The sequence shown here is derived from an EMBL/GenBank/DDBJ whole genome shotgun (WGS) entry which is preliminary data.</text>
</comment>
<keyword evidence="2" id="KW-1185">Reference proteome</keyword>
<reference evidence="1 2" key="1">
    <citation type="journal article" date="2018" name="PLoS ONE">
        <title>The draft genome of Kipferlia bialata reveals reductive genome evolution in fornicate parasites.</title>
        <authorList>
            <person name="Tanifuji G."/>
            <person name="Takabayashi S."/>
            <person name="Kume K."/>
            <person name="Takagi M."/>
            <person name="Nakayama T."/>
            <person name="Kamikawa R."/>
            <person name="Inagaki Y."/>
            <person name="Hashimoto T."/>
        </authorList>
    </citation>
    <scope>NUCLEOTIDE SEQUENCE [LARGE SCALE GENOMIC DNA]</scope>
    <source>
        <strain evidence="1">NY0173</strain>
    </source>
</reference>
<sequence length="124" mass="14892">MKGLRNVTDMKGLRWRCDRCQGVFDWVYASTCVSQHNKAGCAEVQRVEEAAEREREEEDKMTKVVKSRQIDDRLVEVRYDTSYRVTDTKRVLWYDISRDYCMERERERERGTLRRVVYSLSPPM</sequence>
<dbReference type="Proteomes" id="UP000265618">
    <property type="component" value="Unassembled WGS sequence"/>
</dbReference>
<evidence type="ECO:0000313" key="2">
    <source>
        <dbReference type="Proteomes" id="UP000265618"/>
    </source>
</evidence>
<name>A0A9K3DAT2_9EUKA</name>
<protein>
    <submittedName>
        <fullName evidence="1">Uncharacterized protein</fullName>
    </submittedName>
</protein>
<accession>A0A9K3DAT2</accession>
<proteinExistence type="predicted"/>
<organism evidence="1 2">
    <name type="scientific">Kipferlia bialata</name>
    <dbReference type="NCBI Taxonomy" id="797122"/>
    <lineage>
        <taxon>Eukaryota</taxon>
        <taxon>Metamonada</taxon>
        <taxon>Carpediemonas-like organisms</taxon>
        <taxon>Kipferlia</taxon>
    </lineage>
</organism>
<gene>
    <name evidence="1" type="ORF">KIPB_013202</name>
</gene>